<comment type="caution">
    <text evidence="5">The sequence shown here is derived from an EMBL/GenBank/DDBJ whole genome shotgun (WGS) entry which is preliminary data.</text>
</comment>
<accession>A0A1S9PB59</accession>
<name>A0A1S9PB59_9SPHI</name>
<dbReference type="Gene3D" id="1.10.10.60">
    <property type="entry name" value="Homeodomain-like"/>
    <property type="match status" value="1"/>
</dbReference>
<dbReference type="GO" id="GO:0003700">
    <property type="term" value="F:DNA-binding transcription factor activity"/>
    <property type="evidence" value="ECO:0007669"/>
    <property type="project" value="InterPro"/>
</dbReference>
<proteinExistence type="predicted"/>
<keyword evidence="6" id="KW-1185">Reference proteome</keyword>
<dbReference type="PANTHER" id="PTHR43280">
    <property type="entry name" value="ARAC-FAMILY TRANSCRIPTIONAL REGULATOR"/>
    <property type="match status" value="1"/>
</dbReference>
<keyword evidence="2" id="KW-0238">DNA-binding</keyword>
<evidence type="ECO:0000256" key="3">
    <source>
        <dbReference type="ARBA" id="ARBA00023163"/>
    </source>
</evidence>
<sequence>MQDRCNIGLEIKHFTPGSQPKEVETLGVHRDDHYLFFILRNGSASLMVDFNEVHFAESSLYYLLPGQVHQPTRYNMGDGWFVAVDAPLIPPDYRMVFEGQLRLQQLYQLNPQQLEECHNVLTLLENKYNSNEDDAFYLPVIHSLLQSFLGMVATCYCNAIHGSRQLLRPAQLSQQFKKLLTENMRTLKSPSGYAIKLNVSESYLNEALKKTTGLSVSYWIMQEVVLEAKRLLYYSELNTKQIAHNLGYDDHTYFSRLFKRVAGSTPLEFRRHYRK</sequence>
<dbReference type="SUPFAM" id="SSF51215">
    <property type="entry name" value="Regulatory protein AraC"/>
    <property type="match status" value="1"/>
</dbReference>
<dbReference type="PROSITE" id="PS01124">
    <property type="entry name" value="HTH_ARAC_FAMILY_2"/>
    <property type="match status" value="1"/>
</dbReference>
<gene>
    <name evidence="5" type="ORF">BC343_10955</name>
</gene>
<keyword evidence="3" id="KW-0804">Transcription</keyword>
<dbReference type="Proteomes" id="UP000189739">
    <property type="component" value="Unassembled WGS sequence"/>
</dbReference>
<evidence type="ECO:0000313" key="5">
    <source>
        <dbReference type="EMBL" id="OOQ58161.1"/>
    </source>
</evidence>
<evidence type="ECO:0000256" key="1">
    <source>
        <dbReference type="ARBA" id="ARBA00023015"/>
    </source>
</evidence>
<dbReference type="PANTHER" id="PTHR43280:SF32">
    <property type="entry name" value="TRANSCRIPTIONAL REGULATORY PROTEIN"/>
    <property type="match status" value="1"/>
</dbReference>
<organism evidence="5 6">
    <name type="scientific">Mucilaginibacter pedocola</name>
    <dbReference type="NCBI Taxonomy" id="1792845"/>
    <lineage>
        <taxon>Bacteria</taxon>
        <taxon>Pseudomonadati</taxon>
        <taxon>Bacteroidota</taxon>
        <taxon>Sphingobacteriia</taxon>
        <taxon>Sphingobacteriales</taxon>
        <taxon>Sphingobacteriaceae</taxon>
        <taxon>Mucilaginibacter</taxon>
    </lineage>
</organism>
<dbReference type="SUPFAM" id="SSF46689">
    <property type="entry name" value="Homeodomain-like"/>
    <property type="match status" value="1"/>
</dbReference>
<evidence type="ECO:0000313" key="6">
    <source>
        <dbReference type="Proteomes" id="UP000189739"/>
    </source>
</evidence>
<dbReference type="InterPro" id="IPR037923">
    <property type="entry name" value="HTH-like"/>
</dbReference>
<dbReference type="GO" id="GO:0043565">
    <property type="term" value="F:sequence-specific DNA binding"/>
    <property type="evidence" value="ECO:0007669"/>
    <property type="project" value="InterPro"/>
</dbReference>
<dbReference type="EMBL" id="MBTF01000034">
    <property type="protein sequence ID" value="OOQ58161.1"/>
    <property type="molecule type" value="Genomic_DNA"/>
</dbReference>
<dbReference type="Pfam" id="PF12833">
    <property type="entry name" value="HTH_18"/>
    <property type="match status" value="1"/>
</dbReference>
<evidence type="ECO:0000259" key="4">
    <source>
        <dbReference type="PROSITE" id="PS01124"/>
    </source>
</evidence>
<feature type="domain" description="HTH araC/xylS-type" evidence="4">
    <location>
        <begin position="174"/>
        <end position="272"/>
    </location>
</feature>
<reference evidence="5 6" key="1">
    <citation type="submission" date="2016-07" db="EMBL/GenBank/DDBJ databases">
        <title>Genomic analysis of zinc-resistant bacterium Mucilaginibacter pedocola TBZ30.</title>
        <authorList>
            <person name="Huang J."/>
            <person name="Tang J."/>
        </authorList>
    </citation>
    <scope>NUCLEOTIDE SEQUENCE [LARGE SCALE GENOMIC DNA]</scope>
    <source>
        <strain evidence="5 6">TBZ30</strain>
    </source>
</reference>
<protein>
    <recommendedName>
        <fullName evidence="4">HTH araC/xylS-type domain-containing protein</fullName>
    </recommendedName>
</protein>
<dbReference type="SMART" id="SM00342">
    <property type="entry name" value="HTH_ARAC"/>
    <property type="match status" value="1"/>
</dbReference>
<keyword evidence="1" id="KW-0805">Transcription regulation</keyword>
<dbReference type="InterPro" id="IPR020449">
    <property type="entry name" value="Tscrpt_reg_AraC-type_HTH"/>
</dbReference>
<dbReference type="STRING" id="1792845.BC343_10955"/>
<evidence type="ECO:0000256" key="2">
    <source>
        <dbReference type="ARBA" id="ARBA00023125"/>
    </source>
</evidence>
<dbReference type="AlphaFoldDB" id="A0A1S9PB59"/>
<dbReference type="InterPro" id="IPR018060">
    <property type="entry name" value="HTH_AraC"/>
</dbReference>
<dbReference type="PRINTS" id="PR00032">
    <property type="entry name" value="HTHARAC"/>
</dbReference>
<dbReference type="InterPro" id="IPR009057">
    <property type="entry name" value="Homeodomain-like_sf"/>
</dbReference>